<reference evidence="5 6" key="1">
    <citation type="submission" date="2017-08" db="EMBL/GenBank/DDBJ databases">
        <title>Virgibacillus indicus sp. nov. and Virgibacillus profoundi sp. nov, two moderately halophilic bacteria isolated from marine sediment by using the Microfluidic Streak Plate.</title>
        <authorList>
            <person name="Xu B."/>
            <person name="Hu B."/>
            <person name="Wang J."/>
            <person name="Zhu Y."/>
            <person name="Huang L."/>
            <person name="Du W."/>
            <person name="Huang Y."/>
        </authorList>
    </citation>
    <scope>NUCLEOTIDE SEQUENCE [LARGE SCALE GENOMIC DNA]</scope>
    <source>
        <strain evidence="5 6">IO3-P2-C2</strain>
    </source>
</reference>
<feature type="compositionally biased region" description="Acidic residues" evidence="2">
    <location>
        <begin position="24"/>
        <end position="69"/>
    </location>
</feature>
<dbReference type="OrthoDB" id="2720783at2"/>
<sequence length="219" mass="23705">MKRLLFNLFIVMLLAGILAACSDDQDNTDEENNQEEQTEEETNTDEEQESESDEGNASDSEEDSSEESGDTGSAPDEKAEDQLKLSIGDTGTITNNFSKHEITLNSVEIKEEAGGEPSQQGNYVIVDLTVKNLGEDALSADDALGSTELATEHGDSGMPWFFIEGVAEEWPGQIESGESQSGVLLFDIQKSDSYALQTAVDLDSLSNQISFIFSADEAK</sequence>
<keyword evidence="6" id="KW-1185">Reference proteome</keyword>
<dbReference type="RefSeq" id="WP_094883485.1">
    <property type="nucleotide sequence ID" value="NZ_NPMS01000001.1"/>
</dbReference>
<evidence type="ECO:0000313" key="5">
    <source>
        <dbReference type="EMBL" id="OZU89884.1"/>
    </source>
</evidence>
<accession>A0A265NEL1</accession>
<dbReference type="InterPro" id="IPR029051">
    <property type="entry name" value="DUF4352"/>
</dbReference>
<evidence type="ECO:0000256" key="2">
    <source>
        <dbReference type="SAM" id="MobiDB-lite"/>
    </source>
</evidence>
<dbReference type="Pfam" id="PF11611">
    <property type="entry name" value="DUF4352"/>
    <property type="match status" value="1"/>
</dbReference>
<evidence type="ECO:0000256" key="3">
    <source>
        <dbReference type="SAM" id="SignalP"/>
    </source>
</evidence>
<evidence type="ECO:0000259" key="4">
    <source>
        <dbReference type="Pfam" id="PF11611"/>
    </source>
</evidence>
<comment type="caution">
    <text evidence="5">The sequence shown here is derived from an EMBL/GenBank/DDBJ whole genome shotgun (WGS) entry which is preliminary data.</text>
</comment>
<evidence type="ECO:0000313" key="6">
    <source>
        <dbReference type="Proteomes" id="UP000216498"/>
    </source>
</evidence>
<proteinExistence type="predicted"/>
<feature type="chain" id="PRO_5012379369" description="DUF4352 domain-containing protein" evidence="3">
    <location>
        <begin position="23"/>
        <end position="219"/>
    </location>
</feature>
<feature type="signal peptide" evidence="3">
    <location>
        <begin position="1"/>
        <end position="22"/>
    </location>
</feature>
<gene>
    <name evidence="5" type="ORF">CIL03_01725</name>
</gene>
<feature type="region of interest" description="Disordered" evidence="2">
    <location>
        <begin position="24"/>
        <end position="79"/>
    </location>
</feature>
<feature type="domain" description="DUF4352" evidence="4">
    <location>
        <begin position="97"/>
        <end position="198"/>
    </location>
</feature>
<keyword evidence="1 3" id="KW-0732">Signal</keyword>
<dbReference type="InterPro" id="IPR029050">
    <property type="entry name" value="Immunoprotect_excell_Ig-like"/>
</dbReference>
<dbReference type="Gene3D" id="2.60.40.1240">
    <property type="match status" value="1"/>
</dbReference>
<dbReference type="EMBL" id="NPMS01000001">
    <property type="protein sequence ID" value="OZU89884.1"/>
    <property type="molecule type" value="Genomic_DNA"/>
</dbReference>
<dbReference type="Proteomes" id="UP000216498">
    <property type="component" value="Unassembled WGS sequence"/>
</dbReference>
<dbReference type="AlphaFoldDB" id="A0A265NEL1"/>
<evidence type="ECO:0000256" key="1">
    <source>
        <dbReference type="ARBA" id="ARBA00022729"/>
    </source>
</evidence>
<organism evidence="5 6">
    <name type="scientific">Virgibacillus indicus</name>
    <dbReference type="NCBI Taxonomy" id="2024554"/>
    <lineage>
        <taxon>Bacteria</taxon>
        <taxon>Bacillati</taxon>
        <taxon>Bacillota</taxon>
        <taxon>Bacilli</taxon>
        <taxon>Bacillales</taxon>
        <taxon>Bacillaceae</taxon>
        <taxon>Virgibacillus</taxon>
    </lineage>
</organism>
<name>A0A265NEL1_9BACI</name>
<protein>
    <recommendedName>
        <fullName evidence="4">DUF4352 domain-containing protein</fullName>
    </recommendedName>
</protein>
<dbReference type="PROSITE" id="PS51257">
    <property type="entry name" value="PROKAR_LIPOPROTEIN"/>
    <property type="match status" value="1"/>
</dbReference>